<keyword evidence="2" id="KW-1185">Reference proteome</keyword>
<accession>A0A1M5GNN7</accession>
<evidence type="ECO:0000313" key="1">
    <source>
        <dbReference type="EMBL" id="SHG05287.1"/>
    </source>
</evidence>
<dbReference type="Proteomes" id="UP000184036">
    <property type="component" value="Unassembled WGS sequence"/>
</dbReference>
<dbReference type="AlphaFoldDB" id="A0A1M5GNN7"/>
<organism evidence="1 2">
    <name type="scientific">Flavobacterium segetis</name>
    <dbReference type="NCBI Taxonomy" id="271157"/>
    <lineage>
        <taxon>Bacteria</taxon>
        <taxon>Pseudomonadati</taxon>
        <taxon>Bacteroidota</taxon>
        <taxon>Flavobacteriia</taxon>
        <taxon>Flavobacteriales</taxon>
        <taxon>Flavobacteriaceae</taxon>
        <taxon>Flavobacterium</taxon>
    </lineage>
</organism>
<reference evidence="2" key="1">
    <citation type="submission" date="2016-11" db="EMBL/GenBank/DDBJ databases">
        <authorList>
            <person name="Varghese N."/>
            <person name="Submissions S."/>
        </authorList>
    </citation>
    <scope>NUCLEOTIDE SEQUENCE [LARGE SCALE GENOMIC DNA]</scope>
    <source>
        <strain evidence="2">DSM 19741</strain>
    </source>
</reference>
<evidence type="ECO:0000313" key="2">
    <source>
        <dbReference type="Proteomes" id="UP000184036"/>
    </source>
</evidence>
<name>A0A1M5GNN7_9FLAO</name>
<protein>
    <submittedName>
        <fullName evidence="1">Uncharacterized protein</fullName>
    </submittedName>
</protein>
<gene>
    <name evidence="1" type="ORF">SAMN05444396_10450</name>
</gene>
<proteinExistence type="predicted"/>
<dbReference type="RefSeq" id="WP_262487697.1">
    <property type="nucleotide sequence ID" value="NZ_FQWE01000004.1"/>
</dbReference>
<dbReference type="EMBL" id="FQWE01000004">
    <property type="protein sequence ID" value="SHG05287.1"/>
    <property type="molecule type" value="Genomic_DNA"/>
</dbReference>
<sequence length="43" mass="5028">MKYKTICEENNTIAFFIFSEQAFFEKQLEVKPNFILDTGGFST</sequence>